<evidence type="ECO:0000256" key="3">
    <source>
        <dbReference type="ARBA" id="ARBA00022729"/>
    </source>
</evidence>
<dbReference type="InterPro" id="IPR011990">
    <property type="entry name" value="TPR-like_helical_dom_sf"/>
</dbReference>
<evidence type="ECO:0000256" key="2">
    <source>
        <dbReference type="ARBA" id="ARBA00006275"/>
    </source>
</evidence>
<evidence type="ECO:0000259" key="7">
    <source>
        <dbReference type="Pfam" id="PF14322"/>
    </source>
</evidence>
<dbReference type="InterPro" id="IPR012944">
    <property type="entry name" value="SusD_RagB_dom"/>
</dbReference>
<comment type="caution">
    <text evidence="8">The sequence shown here is derived from an EMBL/GenBank/DDBJ whole genome shotgun (WGS) entry which is preliminary data.</text>
</comment>
<keyword evidence="3" id="KW-0732">Signal</keyword>
<dbReference type="EMBL" id="VLLG01000006">
    <property type="protein sequence ID" value="TWI82556.1"/>
    <property type="molecule type" value="Genomic_DNA"/>
</dbReference>
<dbReference type="GO" id="GO:0009279">
    <property type="term" value="C:cell outer membrane"/>
    <property type="evidence" value="ECO:0007669"/>
    <property type="project" value="UniProtKB-SubCell"/>
</dbReference>
<feature type="domain" description="SusD-like N-terminal" evidence="7">
    <location>
        <begin position="63"/>
        <end position="222"/>
    </location>
</feature>
<dbReference type="Proteomes" id="UP000316778">
    <property type="component" value="Unassembled WGS sequence"/>
</dbReference>
<organism evidence="8 9">
    <name type="scientific">Chitinophaga japonensis</name>
    <name type="common">Flexibacter japonensis</name>
    <dbReference type="NCBI Taxonomy" id="104662"/>
    <lineage>
        <taxon>Bacteria</taxon>
        <taxon>Pseudomonadati</taxon>
        <taxon>Bacteroidota</taxon>
        <taxon>Chitinophagia</taxon>
        <taxon>Chitinophagales</taxon>
        <taxon>Chitinophagaceae</taxon>
        <taxon>Chitinophaga</taxon>
    </lineage>
</organism>
<evidence type="ECO:0000313" key="8">
    <source>
        <dbReference type="EMBL" id="TWI82556.1"/>
    </source>
</evidence>
<gene>
    <name evidence="8" type="ORF">LX66_5130</name>
</gene>
<protein>
    <submittedName>
        <fullName evidence="8">Putative outer membrane starch-binding protein</fullName>
    </submittedName>
</protein>
<dbReference type="OrthoDB" id="5694214at2"/>
<dbReference type="SUPFAM" id="SSF48452">
    <property type="entry name" value="TPR-like"/>
    <property type="match status" value="1"/>
</dbReference>
<dbReference type="PROSITE" id="PS50007">
    <property type="entry name" value="PIPLC_X_DOMAIN"/>
    <property type="match status" value="1"/>
</dbReference>
<dbReference type="Gene3D" id="1.25.40.390">
    <property type="match status" value="1"/>
</dbReference>
<dbReference type="CDD" id="cd08977">
    <property type="entry name" value="SusD"/>
    <property type="match status" value="1"/>
</dbReference>
<comment type="subcellular location">
    <subcellularLocation>
        <location evidence="1">Cell outer membrane</location>
    </subcellularLocation>
</comment>
<dbReference type="PROSITE" id="PS51257">
    <property type="entry name" value="PROKAR_LIPOPROTEIN"/>
    <property type="match status" value="1"/>
</dbReference>
<name>A0A562SPE3_CHIJA</name>
<keyword evidence="9" id="KW-1185">Reference proteome</keyword>
<dbReference type="Pfam" id="PF14322">
    <property type="entry name" value="SusD-like_3"/>
    <property type="match status" value="1"/>
</dbReference>
<keyword evidence="5" id="KW-0998">Cell outer membrane</keyword>
<evidence type="ECO:0000256" key="1">
    <source>
        <dbReference type="ARBA" id="ARBA00004442"/>
    </source>
</evidence>
<evidence type="ECO:0000256" key="4">
    <source>
        <dbReference type="ARBA" id="ARBA00023136"/>
    </source>
</evidence>
<evidence type="ECO:0000259" key="6">
    <source>
        <dbReference type="Pfam" id="PF07980"/>
    </source>
</evidence>
<accession>A0A562SPE3</accession>
<evidence type="ECO:0000256" key="5">
    <source>
        <dbReference type="ARBA" id="ARBA00023237"/>
    </source>
</evidence>
<comment type="similarity">
    <text evidence="2">Belongs to the SusD family.</text>
</comment>
<dbReference type="AlphaFoldDB" id="A0A562SPE3"/>
<proteinExistence type="inferred from homology"/>
<dbReference type="Pfam" id="PF07980">
    <property type="entry name" value="SusD_RagB"/>
    <property type="match status" value="1"/>
</dbReference>
<dbReference type="RefSeq" id="WP_145718752.1">
    <property type="nucleotide sequence ID" value="NZ_BAAAFY010000006.1"/>
</dbReference>
<dbReference type="InterPro" id="IPR033985">
    <property type="entry name" value="SusD-like_N"/>
</dbReference>
<evidence type="ECO:0000313" key="9">
    <source>
        <dbReference type="Proteomes" id="UP000316778"/>
    </source>
</evidence>
<reference evidence="8 9" key="1">
    <citation type="journal article" date="2013" name="Stand. Genomic Sci.">
        <title>Genomic Encyclopedia of Type Strains, Phase I: The one thousand microbial genomes (KMG-I) project.</title>
        <authorList>
            <person name="Kyrpides N.C."/>
            <person name="Woyke T."/>
            <person name="Eisen J.A."/>
            <person name="Garrity G."/>
            <person name="Lilburn T.G."/>
            <person name="Beck B.J."/>
            <person name="Whitman W.B."/>
            <person name="Hugenholtz P."/>
            <person name="Klenk H.P."/>
        </authorList>
    </citation>
    <scope>NUCLEOTIDE SEQUENCE [LARGE SCALE GENOMIC DNA]</scope>
    <source>
        <strain evidence="8 9">DSM 13484</strain>
    </source>
</reference>
<feature type="domain" description="RagB/SusD" evidence="6">
    <location>
        <begin position="261"/>
        <end position="538"/>
    </location>
</feature>
<sequence>MQKKSLPYIALLLTGIILAASCKKGLLDTYPKDKLSGATFWETREDAVNAANGIYSFLPGNSELNWDMLSDIATTNSAAATTANIERGQTNANMDLFQDLWNDAYKAIRAANYLLENVDQVQERDPSLTDELRDRLKGEARFLRAYFYTRLVMLFGDVPLVTATLDVAEAATLTRTPKEEIWDFVDRELTEIAGALPNSYTGDNIGRVTKGAAMALQARAMLYAGRWKRAADAARAVMDLQVYDLYPQFATLFTYGAENNQEVIFDRQYAKDIASTEFFYNYGPRGMNGDVGICPTRTLVDAFETVNGHSIWDDPAYNPLDPYAGRDPRLGYTVFIPAFSDAVPGDVLYNGRAYDPRPGSGTADEVEVDYRRTKTGYGIKKYINIEDLNDPRNCGTNFILIRYADVLLMYAEAKTELNELDATVYDALNKVRQRSDVNLPPVMAPQTQAQMRAIVRHERMVELALEGLRLFDLRRWKAADEVMQGPIPGMTYIRHGENEVDTLAYNGVVRFFDPQRDYLFPIPQQEVLMNDQLTQNPNF</sequence>
<keyword evidence="4" id="KW-0472">Membrane</keyword>